<evidence type="ECO:0000313" key="1">
    <source>
        <dbReference type="EMBL" id="PSN65578.1"/>
    </source>
</evidence>
<sequence length="92" mass="10170">MWADSVELNPLVTRPSAAPSMRPLDWVVDWSWARSGRRRATGALPCLPLVCLEVARCALVERPVKVPLPPWGMPLKQSRSRMAILGPAVNTI</sequence>
<accession>A0A2T2NKK2</accession>
<dbReference type="Proteomes" id="UP000240883">
    <property type="component" value="Unassembled WGS sequence"/>
</dbReference>
<dbReference type="EMBL" id="KZ678137">
    <property type="protein sequence ID" value="PSN65578.1"/>
    <property type="molecule type" value="Genomic_DNA"/>
</dbReference>
<gene>
    <name evidence="1" type="ORF">BS50DRAFT_62171</name>
</gene>
<reference evidence="1 2" key="1">
    <citation type="journal article" date="2018" name="Front. Microbiol.">
        <title>Genome-Wide Analysis of Corynespora cassiicola Leaf Fall Disease Putative Effectors.</title>
        <authorList>
            <person name="Lopez D."/>
            <person name="Ribeiro S."/>
            <person name="Label P."/>
            <person name="Fumanal B."/>
            <person name="Venisse J.S."/>
            <person name="Kohler A."/>
            <person name="de Oliveira R.R."/>
            <person name="Labutti K."/>
            <person name="Lipzen A."/>
            <person name="Lail K."/>
            <person name="Bauer D."/>
            <person name="Ohm R.A."/>
            <person name="Barry K.W."/>
            <person name="Spatafora J."/>
            <person name="Grigoriev I.V."/>
            <person name="Martin F.M."/>
            <person name="Pujade-Renaud V."/>
        </authorList>
    </citation>
    <scope>NUCLEOTIDE SEQUENCE [LARGE SCALE GENOMIC DNA]</scope>
    <source>
        <strain evidence="1 2">Philippines</strain>
    </source>
</reference>
<keyword evidence="2" id="KW-1185">Reference proteome</keyword>
<organism evidence="1 2">
    <name type="scientific">Corynespora cassiicola Philippines</name>
    <dbReference type="NCBI Taxonomy" id="1448308"/>
    <lineage>
        <taxon>Eukaryota</taxon>
        <taxon>Fungi</taxon>
        <taxon>Dikarya</taxon>
        <taxon>Ascomycota</taxon>
        <taxon>Pezizomycotina</taxon>
        <taxon>Dothideomycetes</taxon>
        <taxon>Pleosporomycetidae</taxon>
        <taxon>Pleosporales</taxon>
        <taxon>Corynesporascaceae</taxon>
        <taxon>Corynespora</taxon>
    </lineage>
</organism>
<evidence type="ECO:0000313" key="2">
    <source>
        <dbReference type="Proteomes" id="UP000240883"/>
    </source>
</evidence>
<proteinExistence type="predicted"/>
<protein>
    <submittedName>
        <fullName evidence="1">Uncharacterized protein</fullName>
    </submittedName>
</protein>
<dbReference type="AlphaFoldDB" id="A0A2T2NKK2"/>
<name>A0A2T2NKK2_CORCC</name>